<dbReference type="Pfam" id="PF00083">
    <property type="entry name" value="Sugar_tr"/>
    <property type="match status" value="2"/>
</dbReference>
<dbReference type="PROSITE" id="PS50850">
    <property type="entry name" value="MFS"/>
    <property type="match status" value="1"/>
</dbReference>
<evidence type="ECO:0000256" key="5">
    <source>
        <dbReference type="ARBA" id="ARBA00022989"/>
    </source>
</evidence>
<proteinExistence type="predicted"/>
<dbReference type="InterPro" id="IPR020846">
    <property type="entry name" value="MFS_dom"/>
</dbReference>
<sequence length="628" mass="66888">MANVASIDGAKAGPMTGEEKKVIFASSLGTVFEWYDFYLYGSLATYIGATYFTQYPEATRNIFTLLAFAAGFLVRPFGALVFGRLGDLVGRKYTFLITIMIMGLSTFLVGVLPGAATIGIAAPIILIGLRLLQGLALGGEYGGAATYVAEHAPNGRRGYFTSWIQTTATLGLFLSLIVIVLVQYLMGAAQFAAWGWRIPFLVSVVLLGISVWIRLKMNESPAFQRMKAEGKGSKAPLTEAFGTWKNAKIAIIALLGATMGQAVVWYGGQFYALFFLQNVLKVDLFSANVMVAIALLLGTPFFVIFGGLSDKIGRKPIIMAGLLIAAVTYNPLFKAMTWTANPALAEAQASIRATVTADPADCRFQFNPTGTAKFTSSCDVATAFLTRNSVPYDVVPGTAGQPATVKVGNATIPSFDVVAAGDKAKGMTAAFEKGVNIALHDAGYPLNRGAVKVPDAKLDAFIAANPELSLNADAVRAGEKETVPAGKLVETKLLTADEANGVTDMAVYNIANGGTFAMVADPARVNWIGTIAVLFVLVLYVTMVYGPIAALLVELFPTRIRYTGMSLPYHIGNGWFGGLLPATAFAMSAAAGDIYYGLWYPIVFASITLVIGLIFLPETKNRDIHAMD</sequence>
<dbReference type="GO" id="GO:0022857">
    <property type="term" value="F:transmembrane transporter activity"/>
    <property type="evidence" value="ECO:0007669"/>
    <property type="project" value="InterPro"/>
</dbReference>
<evidence type="ECO:0000256" key="6">
    <source>
        <dbReference type="ARBA" id="ARBA00023136"/>
    </source>
</evidence>
<dbReference type="FunFam" id="1.20.1250.20:FF:000001">
    <property type="entry name" value="Dicarboxylate MFS transporter"/>
    <property type="match status" value="1"/>
</dbReference>
<dbReference type="GO" id="GO:0005886">
    <property type="term" value="C:plasma membrane"/>
    <property type="evidence" value="ECO:0007669"/>
    <property type="project" value="UniProtKB-SubCell"/>
</dbReference>
<evidence type="ECO:0000313" key="10">
    <source>
        <dbReference type="Proteomes" id="UP000294215"/>
    </source>
</evidence>
<comment type="caution">
    <text evidence="9">The sequence shown here is derived from an EMBL/GenBank/DDBJ whole genome shotgun (WGS) entry which is preliminary data.</text>
</comment>
<feature type="transmembrane region" description="Helical" evidence="7">
    <location>
        <begin position="198"/>
        <end position="215"/>
    </location>
</feature>
<dbReference type="AlphaFoldDB" id="A0AB38I9K3"/>
<protein>
    <submittedName>
        <fullName evidence="9">MFS transporter</fullName>
    </submittedName>
</protein>
<feature type="domain" description="Major facilitator superfamily (MFS) profile" evidence="8">
    <location>
        <begin position="22"/>
        <end position="620"/>
    </location>
</feature>
<reference evidence="9 10" key="1">
    <citation type="submission" date="2019-02" db="EMBL/GenBank/DDBJ databases">
        <title>The genomic architecture of introgression among sibling species of bacteria.</title>
        <authorList>
            <person name="Cavassim M.I.A."/>
            <person name="Moeskjaer S."/>
            <person name="Moslemi C."/>
            <person name="Fields B."/>
            <person name="Bachmann A."/>
            <person name="Vilhjalmsson B."/>
            <person name="Schierup M.H."/>
            <person name="Young J.P.W."/>
            <person name="Andersen S.U."/>
        </authorList>
    </citation>
    <scope>NUCLEOTIDE SEQUENCE [LARGE SCALE GENOMIC DNA]</scope>
    <source>
        <strain evidence="9 10">SM92</strain>
    </source>
</reference>
<feature type="transmembrane region" description="Helical" evidence="7">
    <location>
        <begin position="598"/>
        <end position="616"/>
    </location>
</feature>
<accession>A0AB38I9K3</accession>
<dbReference type="InterPro" id="IPR005829">
    <property type="entry name" value="Sugar_transporter_CS"/>
</dbReference>
<dbReference type="SUPFAM" id="SSF103473">
    <property type="entry name" value="MFS general substrate transporter"/>
    <property type="match status" value="2"/>
</dbReference>
<evidence type="ECO:0000256" key="3">
    <source>
        <dbReference type="ARBA" id="ARBA00022475"/>
    </source>
</evidence>
<keyword evidence="5 7" id="KW-1133">Transmembrane helix</keyword>
<evidence type="ECO:0000256" key="2">
    <source>
        <dbReference type="ARBA" id="ARBA00022448"/>
    </source>
</evidence>
<dbReference type="PROSITE" id="PS00217">
    <property type="entry name" value="SUGAR_TRANSPORT_2"/>
    <property type="match status" value="1"/>
</dbReference>
<dbReference type="PANTHER" id="PTHR43045">
    <property type="entry name" value="SHIKIMATE TRANSPORTER"/>
    <property type="match status" value="1"/>
</dbReference>
<feature type="transmembrane region" description="Helical" evidence="7">
    <location>
        <begin position="249"/>
        <end position="272"/>
    </location>
</feature>
<keyword evidence="2" id="KW-0813">Transport</keyword>
<evidence type="ECO:0000256" key="7">
    <source>
        <dbReference type="SAM" id="Phobius"/>
    </source>
</evidence>
<keyword evidence="3" id="KW-1003">Cell membrane</keyword>
<comment type="subcellular location">
    <subcellularLocation>
        <location evidence="1">Cell membrane</location>
        <topology evidence="1">Multi-pass membrane protein</topology>
    </subcellularLocation>
</comment>
<evidence type="ECO:0000313" key="9">
    <source>
        <dbReference type="EMBL" id="TBC17427.1"/>
    </source>
</evidence>
<dbReference type="InterPro" id="IPR036259">
    <property type="entry name" value="MFS_trans_sf"/>
</dbReference>
<dbReference type="EMBL" id="SIMR01000001">
    <property type="protein sequence ID" value="TBC17427.1"/>
    <property type="molecule type" value="Genomic_DNA"/>
</dbReference>
<feature type="transmembrane region" description="Helical" evidence="7">
    <location>
        <begin position="62"/>
        <end position="82"/>
    </location>
</feature>
<evidence type="ECO:0000259" key="8">
    <source>
        <dbReference type="PROSITE" id="PS50850"/>
    </source>
</evidence>
<feature type="transmembrane region" description="Helical" evidence="7">
    <location>
        <begin position="163"/>
        <end position="186"/>
    </location>
</feature>
<gene>
    <name evidence="9" type="ORF">ELH40_22000</name>
</gene>
<keyword evidence="4 7" id="KW-0812">Transmembrane</keyword>
<name>A0AB38I9K3_9HYPH</name>
<feature type="transmembrane region" description="Helical" evidence="7">
    <location>
        <begin position="317"/>
        <end position="333"/>
    </location>
</feature>
<evidence type="ECO:0000256" key="1">
    <source>
        <dbReference type="ARBA" id="ARBA00004651"/>
    </source>
</evidence>
<organism evidence="9 10">
    <name type="scientific">Rhizobium ruizarguesonis</name>
    <dbReference type="NCBI Taxonomy" id="2081791"/>
    <lineage>
        <taxon>Bacteria</taxon>
        <taxon>Pseudomonadati</taxon>
        <taxon>Pseudomonadota</taxon>
        <taxon>Alphaproteobacteria</taxon>
        <taxon>Hyphomicrobiales</taxon>
        <taxon>Rhizobiaceae</taxon>
        <taxon>Rhizobium/Agrobacterium group</taxon>
        <taxon>Rhizobium</taxon>
    </lineage>
</organism>
<feature type="transmembrane region" description="Helical" evidence="7">
    <location>
        <begin position="527"/>
        <end position="553"/>
    </location>
</feature>
<feature type="transmembrane region" description="Helical" evidence="7">
    <location>
        <begin position="94"/>
        <end position="127"/>
    </location>
</feature>
<dbReference type="Gene3D" id="1.20.1250.20">
    <property type="entry name" value="MFS general substrate transporter like domains"/>
    <property type="match status" value="2"/>
</dbReference>
<dbReference type="InterPro" id="IPR005828">
    <property type="entry name" value="MFS_sugar_transport-like"/>
</dbReference>
<evidence type="ECO:0000256" key="4">
    <source>
        <dbReference type="ARBA" id="ARBA00022692"/>
    </source>
</evidence>
<dbReference type="RefSeq" id="WP_018494204.1">
    <property type="nucleotide sequence ID" value="NZ_SIMK01000001.1"/>
</dbReference>
<feature type="transmembrane region" description="Helical" evidence="7">
    <location>
        <begin position="284"/>
        <end position="305"/>
    </location>
</feature>
<keyword evidence="6 7" id="KW-0472">Membrane</keyword>
<dbReference type="Proteomes" id="UP000294215">
    <property type="component" value="Unassembled WGS sequence"/>
</dbReference>
<dbReference type="PANTHER" id="PTHR43045:SF7">
    <property type="entry name" value="MAJOR FACILITATOR SUPERFAMILY TRANSPORTER"/>
    <property type="match status" value="1"/>
</dbReference>